<dbReference type="GO" id="GO:0005886">
    <property type="term" value="C:plasma membrane"/>
    <property type="evidence" value="ECO:0007669"/>
    <property type="project" value="UniProtKB-SubCell"/>
</dbReference>
<dbReference type="EMBL" id="UOEA01000037">
    <property type="protein sequence ID" value="VAV83270.1"/>
    <property type="molecule type" value="Genomic_DNA"/>
</dbReference>
<keyword evidence="5 8" id="KW-1133">Transmembrane helix</keyword>
<evidence type="ECO:0000256" key="2">
    <source>
        <dbReference type="ARBA" id="ARBA00022475"/>
    </source>
</evidence>
<keyword evidence="6 8" id="KW-0472">Membrane</keyword>
<dbReference type="NCBIfam" id="TIGR02209">
    <property type="entry name" value="ftsL_broad"/>
    <property type="match status" value="1"/>
</dbReference>
<dbReference type="AlphaFoldDB" id="A0A3B0QNV5"/>
<feature type="transmembrane region" description="Helical" evidence="8">
    <location>
        <begin position="30"/>
        <end position="50"/>
    </location>
</feature>
<evidence type="ECO:0000256" key="1">
    <source>
        <dbReference type="ARBA" id="ARBA00004401"/>
    </source>
</evidence>
<accession>A0A3B0QNV5</accession>
<name>A0A3B0QNV5_9ZZZZ</name>
<keyword evidence="3" id="KW-0132">Cell division</keyword>
<evidence type="ECO:0000313" key="9">
    <source>
        <dbReference type="EMBL" id="VAV83270.1"/>
    </source>
</evidence>
<keyword evidence="2" id="KW-1003">Cell membrane</keyword>
<organism evidence="9">
    <name type="scientific">hydrothermal vent metagenome</name>
    <dbReference type="NCBI Taxonomy" id="652676"/>
    <lineage>
        <taxon>unclassified sequences</taxon>
        <taxon>metagenomes</taxon>
        <taxon>ecological metagenomes</taxon>
    </lineage>
</organism>
<evidence type="ECO:0000256" key="7">
    <source>
        <dbReference type="ARBA" id="ARBA00023306"/>
    </source>
</evidence>
<gene>
    <name evidence="9" type="ORF">MNBD_DELTA01-1506</name>
</gene>
<dbReference type="InterPro" id="IPR011922">
    <property type="entry name" value="Cell_div_FtsL"/>
</dbReference>
<evidence type="ECO:0008006" key="10">
    <source>
        <dbReference type="Google" id="ProtNLM"/>
    </source>
</evidence>
<reference evidence="9" key="1">
    <citation type="submission" date="2018-06" db="EMBL/GenBank/DDBJ databases">
        <authorList>
            <person name="Zhirakovskaya E."/>
        </authorList>
    </citation>
    <scope>NUCLEOTIDE SEQUENCE</scope>
</reference>
<protein>
    <recommendedName>
        <fullName evidence="10">Cell division protein FtsL</fullName>
    </recommendedName>
</protein>
<keyword evidence="4 8" id="KW-0812">Transmembrane</keyword>
<proteinExistence type="predicted"/>
<evidence type="ECO:0000256" key="6">
    <source>
        <dbReference type="ARBA" id="ARBA00023136"/>
    </source>
</evidence>
<evidence type="ECO:0000256" key="5">
    <source>
        <dbReference type="ARBA" id="ARBA00022989"/>
    </source>
</evidence>
<dbReference type="GO" id="GO:0051301">
    <property type="term" value="P:cell division"/>
    <property type="evidence" value="ECO:0007669"/>
    <property type="project" value="UniProtKB-KW"/>
</dbReference>
<evidence type="ECO:0000256" key="8">
    <source>
        <dbReference type="SAM" id="Phobius"/>
    </source>
</evidence>
<evidence type="ECO:0000256" key="3">
    <source>
        <dbReference type="ARBA" id="ARBA00022618"/>
    </source>
</evidence>
<sequence length="113" mass="13175">MARALAKDNRRFVFGGQDVKIKRDLNDTSFMYTALFVAALIVFVVFLYLWCRLTYVNLGYELSSFSETRMVEIEQNKRLRLELSKLKSPERIEKIAIEQGLIYPSGGRIVYIK</sequence>
<keyword evidence="7" id="KW-0131">Cell cycle</keyword>
<evidence type="ECO:0000256" key="4">
    <source>
        <dbReference type="ARBA" id="ARBA00022692"/>
    </source>
</evidence>
<comment type="subcellular location">
    <subcellularLocation>
        <location evidence="1">Cell membrane</location>
        <topology evidence="1">Single-pass type II membrane protein</topology>
    </subcellularLocation>
</comment>